<accession>A0ACC2T4P9</accession>
<dbReference type="EMBL" id="QTSX02003625">
    <property type="protein sequence ID" value="KAJ9069524.1"/>
    <property type="molecule type" value="Genomic_DNA"/>
</dbReference>
<dbReference type="Proteomes" id="UP001165960">
    <property type="component" value="Unassembled WGS sequence"/>
</dbReference>
<comment type="caution">
    <text evidence="1">The sequence shown here is derived from an EMBL/GenBank/DDBJ whole genome shotgun (WGS) entry which is preliminary data.</text>
</comment>
<name>A0ACC2T4P9_9FUNG</name>
<proteinExistence type="predicted"/>
<protein>
    <submittedName>
        <fullName evidence="1">Uncharacterized protein</fullName>
    </submittedName>
</protein>
<sequence length="355" mass="39281">MSPGFKTFLGVVVLLVTACLDALGYNIQRRDHCKNNASSKPRHECYRKYWHLGLYIYVGSLVIGTIVGLQLVDAHCVAPLTTSSLIFNVVFARYLVGSRITRRDLIGTTIIIIAILTLLTVSAFPIQQDNIDFGVKELKILFSTTKFLVCIVFLNVTLVVGLTAYLFLLPRSNNEVRKRNLAMFISVLGGLCASETLIFANSGAAILMTLYHGEWSSLDGFSVLIVFGVFLSGMFQLFCLNGGLKLADSVLVSPIFSSVYNVFALSNTLIFLEKYELYHAWSIFLMGLALIVLVVGIVILARQVKPEPNKLLKLPRMKITKKSRPRDNPLPASGSVYNIDSSQEKFIGRPSLSTL</sequence>
<keyword evidence="2" id="KW-1185">Reference proteome</keyword>
<reference evidence="1" key="1">
    <citation type="submission" date="2022-04" db="EMBL/GenBank/DDBJ databases">
        <title>Genome of the entomopathogenic fungus Entomophthora muscae.</title>
        <authorList>
            <person name="Elya C."/>
            <person name="Lovett B.R."/>
            <person name="Lee E."/>
            <person name="Macias A.M."/>
            <person name="Hajek A.E."/>
            <person name="De Bivort B.L."/>
            <person name="Kasson M.T."/>
            <person name="De Fine Licht H.H."/>
            <person name="Stajich J.E."/>
        </authorList>
    </citation>
    <scope>NUCLEOTIDE SEQUENCE</scope>
    <source>
        <strain evidence="1">Berkeley</strain>
    </source>
</reference>
<gene>
    <name evidence="1" type="ORF">DSO57_1017683</name>
</gene>
<evidence type="ECO:0000313" key="2">
    <source>
        <dbReference type="Proteomes" id="UP001165960"/>
    </source>
</evidence>
<evidence type="ECO:0000313" key="1">
    <source>
        <dbReference type="EMBL" id="KAJ9069524.1"/>
    </source>
</evidence>
<organism evidence="1 2">
    <name type="scientific">Entomophthora muscae</name>
    <dbReference type="NCBI Taxonomy" id="34485"/>
    <lineage>
        <taxon>Eukaryota</taxon>
        <taxon>Fungi</taxon>
        <taxon>Fungi incertae sedis</taxon>
        <taxon>Zoopagomycota</taxon>
        <taxon>Entomophthoromycotina</taxon>
        <taxon>Entomophthoromycetes</taxon>
        <taxon>Entomophthorales</taxon>
        <taxon>Entomophthoraceae</taxon>
        <taxon>Entomophthora</taxon>
    </lineage>
</organism>